<dbReference type="Proteomes" id="UP001549106">
    <property type="component" value="Unassembled WGS sequence"/>
</dbReference>
<dbReference type="RefSeq" id="WP_354184510.1">
    <property type="nucleotide sequence ID" value="NZ_JBEPMJ010000069.1"/>
</dbReference>
<feature type="domain" description="Integrase Tn916-type N-terminal DNA binding" evidence="1">
    <location>
        <begin position="1"/>
        <end position="41"/>
    </location>
</feature>
<reference evidence="2 3" key="1">
    <citation type="submission" date="2024-06" db="EMBL/GenBank/DDBJ databases">
        <title>Genomic Encyclopedia of Type Strains, Phase IV (KMG-IV): sequencing the most valuable type-strain genomes for metagenomic binning, comparative biology and taxonomic classification.</title>
        <authorList>
            <person name="Goeker M."/>
        </authorList>
    </citation>
    <scope>NUCLEOTIDE SEQUENCE [LARGE SCALE GENOMIC DNA]</scope>
    <source>
        <strain evidence="2 3">DSM 29492</strain>
    </source>
</reference>
<accession>A0ABV2M7Z5</accession>
<keyword evidence="3" id="KW-1185">Reference proteome</keyword>
<organism evidence="2 3">
    <name type="scientific">Blautia caecimuris</name>
    <dbReference type="NCBI Taxonomy" id="1796615"/>
    <lineage>
        <taxon>Bacteria</taxon>
        <taxon>Bacillati</taxon>
        <taxon>Bacillota</taxon>
        <taxon>Clostridia</taxon>
        <taxon>Lachnospirales</taxon>
        <taxon>Lachnospiraceae</taxon>
        <taxon>Blautia</taxon>
    </lineage>
</organism>
<dbReference type="EMBL" id="JBEPMJ010000069">
    <property type="protein sequence ID" value="MET3752604.1"/>
    <property type="molecule type" value="Genomic_DNA"/>
</dbReference>
<name>A0ABV2M7Z5_9FIRM</name>
<dbReference type="InterPro" id="IPR016177">
    <property type="entry name" value="DNA-bd_dom_sf"/>
</dbReference>
<comment type="caution">
    <text evidence="2">The sequence shown here is derived from an EMBL/GenBank/DDBJ whole genome shotgun (WGS) entry which is preliminary data.</text>
</comment>
<protein>
    <recommendedName>
        <fullName evidence="1">Integrase Tn916-type N-terminal DNA binding domain-containing protein</fullName>
    </recommendedName>
</protein>
<dbReference type="Gene3D" id="3.30.160.60">
    <property type="entry name" value="Classic Zinc Finger"/>
    <property type="match status" value="1"/>
</dbReference>
<gene>
    <name evidence="2" type="ORF">ABID24_003878</name>
</gene>
<dbReference type="SUPFAM" id="SSF54171">
    <property type="entry name" value="DNA-binding domain"/>
    <property type="match status" value="1"/>
</dbReference>
<dbReference type="InterPro" id="IPR004191">
    <property type="entry name" value="Integrase_Tn916-type_DNA-bd_N"/>
</dbReference>
<evidence type="ECO:0000259" key="1">
    <source>
        <dbReference type="Pfam" id="PF02920"/>
    </source>
</evidence>
<proteinExistence type="predicted"/>
<sequence>MKEKGRDNKGRILHTGESQRTDGKYLYKYVDAFGNTKYVYA</sequence>
<evidence type="ECO:0000313" key="3">
    <source>
        <dbReference type="Proteomes" id="UP001549106"/>
    </source>
</evidence>
<feature type="non-terminal residue" evidence="2">
    <location>
        <position position="41"/>
    </location>
</feature>
<dbReference type="Pfam" id="PF02920">
    <property type="entry name" value="Integrase_DNA"/>
    <property type="match status" value="1"/>
</dbReference>
<evidence type="ECO:0000313" key="2">
    <source>
        <dbReference type="EMBL" id="MET3752604.1"/>
    </source>
</evidence>